<proteinExistence type="predicted"/>
<reference evidence="2" key="1">
    <citation type="journal article" date="2023" name="Nat. Commun.">
        <title>Diploid and tetraploid genomes of Acorus and the evolution of monocots.</title>
        <authorList>
            <person name="Ma L."/>
            <person name="Liu K.W."/>
            <person name="Li Z."/>
            <person name="Hsiao Y.Y."/>
            <person name="Qi Y."/>
            <person name="Fu T."/>
            <person name="Tang G.D."/>
            <person name="Zhang D."/>
            <person name="Sun W.H."/>
            <person name="Liu D.K."/>
            <person name="Li Y."/>
            <person name="Chen G.Z."/>
            <person name="Liu X.D."/>
            <person name="Liao X.Y."/>
            <person name="Jiang Y.T."/>
            <person name="Yu X."/>
            <person name="Hao Y."/>
            <person name="Huang J."/>
            <person name="Zhao X.W."/>
            <person name="Ke S."/>
            <person name="Chen Y.Y."/>
            <person name="Wu W.L."/>
            <person name="Hsu J.L."/>
            <person name="Lin Y.F."/>
            <person name="Huang M.D."/>
            <person name="Li C.Y."/>
            <person name="Huang L."/>
            <person name="Wang Z.W."/>
            <person name="Zhao X."/>
            <person name="Zhong W.Y."/>
            <person name="Peng D.H."/>
            <person name="Ahmad S."/>
            <person name="Lan S."/>
            <person name="Zhang J.S."/>
            <person name="Tsai W.C."/>
            <person name="Van de Peer Y."/>
            <person name="Liu Z.J."/>
        </authorList>
    </citation>
    <scope>NUCLEOTIDE SEQUENCE</scope>
    <source>
        <strain evidence="2">SCP</strain>
    </source>
</reference>
<dbReference type="AlphaFoldDB" id="A0AAV9ARZ9"/>
<evidence type="ECO:0000313" key="3">
    <source>
        <dbReference type="Proteomes" id="UP001179952"/>
    </source>
</evidence>
<feature type="region of interest" description="Disordered" evidence="1">
    <location>
        <begin position="78"/>
        <end position="100"/>
    </location>
</feature>
<evidence type="ECO:0000256" key="1">
    <source>
        <dbReference type="SAM" id="MobiDB-lite"/>
    </source>
</evidence>
<accession>A0AAV9ARZ9</accession>
<reference evidence="2" key="2">
    <citation type="submission" date="2023-06" db="EMBL/GenBank/DDBJ databases">
        <authorList>
            <person name="Ma L."/>
            <person name="Liu K.-W."/>
            <person name="Li Z."/>
            <person name="Hsiao Y.-Y."/>
            <person name="Qi Y."/>
            <person name="Fu T."/>
            <person name="Tang G."/>
            <person name="Zhang D."/>
            <person name="Sun W.-H."/>
            <person name="Liu D.-K."/>
            <person name="Li Y."/>
            <person name="Chen G.-Z."/>
            <person name="Liu X.-D."/>
            <person name="Liao X.-Y."/>
            <person name="Jiang Y.-T."/>
            <person name="Yu X."/>
            <person name="Hao Y."/>
            <person name="Huang J."/>
            <person name="Zhao X.-W."/>
            <person name="Ke S."/>
            <person name="Chen Y.-Y."/>
            <person name="Wu W.-L."/>
            <person name="Hsu J.-L."/>
            <person name="Lin Y.-F."/>
            <person name="Huang M.-D."/>
            <person name="Li C.-Y."/>
            <person name="Huang L."/>
            <person name="Wang Z.-W."/>
            <person name="Zhao X."/>
            <person name="Zhong W.-Y."/>
            <person name="Peng D.-H."/>
            <person name="Ahmad S."/>
            <person name="Lan S."/>
            <person name="Zhang J.-S."/>
            <person name="Tsai W.-C."/>
            <person name="Van De Peer Y."/>
            <person name="Liu Z.-J."/>
        </authorList>
    </citation>
    <scope>NUCLEOTIDE SEQUENCE</scope>
    <source>
        <strain evidence="2">SCP</strain>
        <tissue evidence="2">Leaves</tissue>
    </source>
</reference>
<sequence length="279" mass="31184">MTAKDKCVFDFDGMELRESQSTHLVGRNIELVHAFANCLNNAPTEVYNKAKELVSSLKKEKESLSACGSNEPTRWSTMSIPSSIDVRPPNISKTKGSGKRLKGGMEIAMEEKEKQRRTCSVCGKKEKHNKRSCPMLKEIWRWSDVKEVAGSWGSGRRRAVADGQIWRRRRYDAEIAGWSEVEVWLPEKPMVFGGAAAEGQEMKRGKLKDGMEAKYAASLSEVVTNKEKALALIDLLRDGGETRTNLPRPIVVSGNWAAAVASERTRRCDFRGGVYLFVV</sequence>
<dbReference type="Proteomes" id="UP001179952">
    <property type="component" value="Unassembled WGS sequence"/>
</dbReference>
<dbReference type="EMBL" id="JAUJYN010000007">
    <property type="protein sequence ID" value="KAK1267149.1"/>
    <property type="molecule type" value="Genomic_DNA"/>
</dbReference>
<evidence type="ECO:0000313" key="2">
    <source>
        <dbReference type="EMBL" id="KAK1267149.1"/>
    </source>
</evidence>
<comment type="caution">
    <text evidence="2">The sequence shown here is derived from an EMBL/GenBank/DDBJ whole genome shotgun (WGS) entry which is preliminary data.</text>
</comment>
<protein>
    <submittedName>
        <fullName evidence="2">Uncharacterized protein</fullName>
    </submittedName>
</protein>
<organism evidence="2 3">
    <name type="scientific">Acorus gramineus</name>
    <name type="common">Dwarf sweet flag</name>
    <dbReference type="NCBI Taxonomy" id="55184"/>
    <lineage>
        <taxon>Eukaryota</taxon>
        <taxon>Viridiplantae</taxon>
        <taxon>Streptophyta</taxon>
        <taxon>Embryophyta</taxon>
        <taxon>Tracheophyta</taxon>
        <taxon>Spermatophyta</taxon>
        <taxon>Magnoliopsida</taxon>
        <taxon>Liliopsida</taxon>
        <taxon>Acoraceae</taxon>
        <taxon>Acorus</taxon>
    </lineage>
</organism>
<gene>
    <name evidence="2" type="ORF">QJS04_geneDACA016832</name>
</gene>
<name>A0AAV9ARZ9_ACOGR</name>
<keyword evidence="3" id="KW-1185">Reference proteome</keyword>